<keyword evidence="1" id="KW-0472">Membrane</keyword>
<evidence type="ECO:0000256" key="1">
    <source>
        <dbReference type="SAM" id="Phobius"/>
    </source>
</evidence>
<accession>A0A146LLL2</accession>
<name>A0A146LLL2_LYGHE</name>
<keyword evidence="1" id="KW-1133">Transmembrane helix</keyword>
<reference evidence="2" key="1">
    <citation type="journal article" date="2016" name="Gigascience">
        <title>De novo construction of an expanded transcriptome assembly for the western tarnished plant bug, Lygus hesperus.</title>
        <authorList>
            <person name="Tassone E.E."/>
            <person name="Geib S.M."/>
            <person name="Hall B."/>
            <person name="Fabrick J.A."/>
            <person name="Brent C.S."/>
            <person name="Hull J.J."/>
        </authorList>
    </citation>
    <scope>NUCLEOTIDE SEQUENCE</scope>
</reference>
<protein>
    <submittedName>
        <fullName evidence="2">Uncharacterized protein</fullName>
    </submittedName>
</protein>
<proteinExistence type="predicted"/>
<organism evidence="2">
    <name type="scientific">Lygus hesperus</name>
    <name type="common">Western plant bug</name>
    <dbReference type="NCBI Taxonomy" id="30085"/>
    <lineage>
        <taxon>Eukaryota</taxon>
        <taxon>Metazoa</taxon>
        <taxon>Ecdysozoa</taxon>
        <taxon>Arthropoda</taxon>
        <taxon>Hexapoda</taxon>
        <taxon>Insecta</taxon>
        <taxon>Pterygota</taxon>
        <taxon>Neoptera</taxon>
        <taxon>Paraneoptera</taxon>
        <taxon>Hemiptera</taxon>
        <taxon>Heteroptera</taxon>
        <taxon>Panheteroptera</taxon>
        <taxon>Cimicomorpha</taxon>
        <taxon>Miridae</taxon>
        <taxon>Mirini</taxon>
        <taxon>Lygus</taxon>
    </lineage>
</organism>
<evidence type="ECO:0000313" key="2">
    <source>
        <dbReference type="EMBL" id="JAQ08881.1"/>
    </source>
</evidence>
<gene>
    <name evidence="2" type="ORF">g.47988</name>
</gene>
<sequence>MLQSEGAQQMVEAYSSETYINNIIFVPAVAATNFTCVALYYDDYGSLKGFDVNRRASEICSQVLQPTTIIGDAWIGSYYDDENVFLRHNFTLRDLHAPEWRLQVCSHPHPPSASSIPQYYGSVVCTPTVYGSGVCTPTVYG</sequence>
<keyword evidence="1" id="KW-0812">Transmembrane</keyword>
<feature type="transmembrane region" description="Helical" evidence="1">
    <location>
        <begin position="20"/>
        <end position="41"/>
    </location>
</feature>
<dbReference type="AlphaFoldDB" id="A0A146LLL2"/>
<dbReference type="EMBL" id="GDHC01009748">
    <property type="protein sequence ID" value="JAQ08881.1"/>
    <property type="molecule type" value="Transcribed_RNA"/>
</dbReference>
<feature type="non-terminal residue" evidence="2">
    <location>
        <position position="141"/>
    </location>
</feature>